<feature type="transmembrane region" description="Helical" evidence="1">
    <location>
        <begin position="56"/>
        <end position="77"/>
    </location>
</feature>
<keyword evidence="3" id="KW-1185">Reference proteome</keyword>
<gene>
    <name evidence="2" type="ORF">JJB09_05220</name>
</gene>
<dbReference type="AlphaFoldDB" id="A0A937CP53"/>
<organism evidence="2 3">
    <name type="scientific">Rhizobium setariae</name>
    <dbReference type="NCBI Taxonomy" id="2801340"/>
    <lineage>
        <taxon>Bacteria</taxon>
        <taxon>Pseudomonadati</taxon>
        <taxon>Pseudomonadota</taxon>
        <taxon>Alphaproteobacteria</taxon>
        <taxon>Hyphomicrobiales</taxon>
        <taxon>Rhizobiaceae</taxon>
        <taxon>Rhizobium/Agrobacterium group</taxon>
        <taxon>Rhizobium</taxon>
    </lineage>
</organism>
<feature type="transmembrane region" description="Helical" evidence="1">
    <location>
        <begin position="24"/>
        <end position="47"/>
    </location>
</feature>
<comment type="caution">
    <text evidence="2">The sequence shown here is derived from an EMBL/GenBank/DDBJ whole genome shotgun (WGS) entry which is preliminary data.</text>
</comment>
<evidence type="ECO:0000256" key="1">
    <source>
        <dbReference type="SAM" id="Phobius"/>
    </source>
</evidence>
<name>A0A937CP53_9HYPH</name>
<accession>A0A937CP53</accession>
<evidence type="ECO:0000313" key="2">
    <source>
        <dbReference type="EMBL" id="MBL0371422.1"/>
    </source>
</evidence>
<feature type="transmembrane region" description="Helical" evidence="1">
    <location>
        <begin position="89"/>
        <end position="112"/>
    </location>
</feature>
<feature type="transmembrane region" description="Helical" evidence="1">
    <location>
        <begin position="124"/>
        <end position="145"/>
    </location>
</feature>
<evidence type="ECO:0000313" key="3">
    <source>
        <dbReference type="Proteomes" id="UP000633219"/>
    </source>
</evidence>
<proteinExistence type="predicted"/>
<keyword evidence="1" id="KW-0812">Transmembrane</keyword>
<dbReference type="RefSeq" id="WP_201654106.1">
    <property type="nucleotide sequence ID" value="NZ_JAEQNC010000002.1"/>
</dbReference>
<feature type="transmembrane region" description="Helical" evidence="1">
    <location>
        <begin position="151"/>
        <end position="169"/>
    </location>
</feature>
<keyword evidence="1" id="KW-0472">Membrane</keyword>
<dbReference type="Proteomes" id="UP000633219">
    <property type="component" value="Unassembled WGS sequence"/>
</dbReference>
<reference evidence="2" key="1">
    <citation type="submission" date="2021-01" db="EMBL/GenBank/DDBJ databases">
        <title>Rhizobium sp. strain KVB221 16S ribosomal RNA gene Genome sequencing and assembly.</title>
        <authorList>
            <person name="Kang M."/>
        </authorList>
    </citation>
    <scope>NUCLEOTIDE SEQUENCE</scope>
    <source>
        <strain evidence="2">KVB221</strain>
    </source>
</reference>
<dbReference type="EMBL" id="JAEQNC010000002">
    <property type="protein sequence ID" value="MBL0371422.1"/>
    <property type="molecule type" value="Genomic_DNA"/>
</dbReference>
<protein>
    <submittedName>
        <fullName evidence="2">Uncharacterized protein</fullName>
    </submittedName>
</protein>
<keyword evidence="1" id="KW-1133">Transmembrane helix</keyword>
<sequence>MAADLPATNSNILKRLGDSVPAPLLILLGSAIWGMLVGLAALIDLYLRDGLATHRWVAIISLYVCGAAASFAPGLMLANFACGRSGAKVRFVVGGIIGFLSTHTATATLFALQYRVFYAQWHADFPSIVWCFQLVFTSAAAVYQFTVDSLYVYYPWAIVLFAAYAVWFARLRATADRSR</sequence>